<keyword evidence="7 19" id="KW-0732">Signal</keyword>
<feature type="transmembrane region" description="Helical" evidence="18">
    <location>
        <begin position="621"/>
        <end position="642"/>
    </location>
</feature>
<proteinExistence type="predicted"/>
<dbReference type="Pfam" id="PF00028">
    <property type="entry name" value="Cadherin"/>
    <property type="match status" value="4"/>
</dbReference>
<evidence type="ECO:0000256" key="15">
    <source>
        <dbReference type="PROSITE-ProRule" id="PRU00043"/>
    </source>
</evidence>
<evidence type="ECO:0000313" key="22">
    <source>
        <dbReference type="Proteomes" id="UP000246464"/>
    </source>
</evidence>
<dbReference type="InterPro" id="IPR050971">
    <property type="entry name" value="Cadherin-domain_protein"/>
</dbReference>
<evidence type="ECO:0000256" key="4">
    <source>
        <dbReference type="ARBA" id="ARBA00022685"/>
    </source>
</evidence>
<dbReference type="PRINTS" id="PR00205">
    <property type="entry name" value="CADHERIN"/>
</dbReference>
<keyword evidence="13 18" id="KW-0472">Membrane</keyword>
<dbReference type="STRING" id="52904.ENSSMAP00000030475"/>
<keyword evidence="12 18" id="KW-1133">Transmembrane helix</keyword>
<evidence type="ECO:0000256" key="19">
    <source>
        <dbReference type="SAM" id="SignalP"/>
    </source>
</evidence>
<evidence type="ECO:0000256" key="1">
    <source>
        <dbReference type="ARBA" id="ARBA00004251"/>
    </source>
</evidence>
<evidence type="ECO:0000256" key="5">
    <source>
        <dbReference type="ARBA" id="ARBA00022692"/>
    </source>
</evidence>
<evidence type="ECO:0000256" key="7">
    <source>
        <dbReference type="ARBA" id="ARBA00022729"/>
    </source>
</evidence>
<evidence type="ECO:0000256" key="9">
    <source>
        <dbReference type="ARBA" id="ARBA00022837"/>
    </source>
</evidence>
<feature type="domain" description="Cadherin" evidence="20">
    <location>
        <begin position="76"/>
        <end position="157"/>
    </location>
</feature>
<reference evidence="21 22" key="1">
    <citation type="submission" date="2017-12" db="EMBL/GenBank/DDBJ databases">
        <title>Integrating genomic resources of turbot (Scophthalmus maximus) in depth evaluation of genetic and physical mapping variation across individuals.</title>
        <authorList>
            <person name="Martinez P."/>
        </authorList>
    </citation>
    <scope>NUCLEOTIDE SEQUENCE [LARGE SCALE GENOMIC DNA]</scope>
</reference>
<keyword evidence="11" id="KW-0965">Cell junction</keyword>
<evidence type="ECO:0000256" key="14">
    <source>
        <dbReference type="ARBA" id="ARBA00023180"/>
    </source>
</evidence>
<evidence type="ECO:0000256" key="17">
    <source>
        <dbReference type="RuleBase" id="RU004358"/>
    </source>
</evidence>
<evidence type="ECO:0000256" key="8">
    <source>
        <dbReference type="ARBA" id="ARBA00022737"/>
    </source>
</evidence>
<evidence type="ECO:0000256" key="6">
    <source>
        <dbReference type="ARBA" id="ARBA00022723"/>
    </source>
</evidence>
<dbReference type="SUPFAM" id="SSF49313">
    <property type="entry name" value="Cadherin-like"/>
    <property type="match status" value="5"/>
</dbReference>
<keyword evidence="3" id="KW-1003">Cell membrane</keyword>
<dbReference type="GO" id="GO:0005509">
    <property type="term" value="F:calcium ion binding"/>
    <property type="evidence" value="ECO:0007669"/>
    <property type="project" value="UniProtKB-UniRule"/>
</dbReference>
<dbReference type="InterPro" id="IPR027397">
    <property type="entry name" value="Catenin-bd_sf"/>
</dbReference>
<keyword evidence="8" id="KW-0677">Repeat</keyword>
<comment type="function">
    <text evidence="17">A component of desmosome cell-cell junctions which are required for positive regulation of cellular adhesion. Involved in the interaction of plaque proteins and intermediate filaments mediating cell-cell adhesion.</text>
</comment>
<dbReference type="GO" id="GO:0007156">
    <property type="term" value="P:homophilic cell adhesion via plasma membrane adhesion molecules"/>
    <property type="evidence" value="ECO:0007669"/>
    <property type="project" value="InterPro"/>
</dbReference>
<dbReference type="FunFam" id="2.60.40.60:FF:000031">
    <property type="entry name" value="Cadherin 3"/>
    <property type="match status" value="1"/>
</dbReference>
<dbReference type="FunFam" id="4.10.900.10:FF:000003">
    <property type="entry name" value="Desmoglein 1"/>
    <property type="match status" value="1"/>
</dbReference>
<evidence type="ECO:0000256" key="12">
    <source>
        <dbReference type="ARBA" id="ARBA00022989"/>
    </source>
</evidence>
<evidence type="ECO:0000256" key="3">
    <source>
        <dbReference type="ARBA" id="ARBA00022475"/>
    </source>
</evidence>
<dbReference type="InterPro" id="IPR002126">
    <property type="entry name" value="Cadherin-like_dom"/>
</dbReference>
<dbReference type="GO" id="GO:0055113">
    <property type="term" value="P:epiboly involved in gastrulation with mouth forming second"/>
    <property type="evidence" value="ECO:0007669"/>
    <property type="project" value="UniProtKB-ARBA"/>
</dbReference>
<feature type="chain" id="PRO_5016084881" evidence="19">
    <location>
        <begin position="21"/>
        <end position="1126"/>
    </location>
</feature>
<dbReference type="PRINTS" id="PR01818">
    <property type="entry name" value="DESMOCADHERN"/>
</dbReference>
<dbReference type="CDD" id="cd11304">
    <property type="entry name" value="Cadherin_repeat"/>
    <property type="match status" value="3"/>
</dbReference>
<name>A0A2U9C6J3_SCOMX</name>
<dbReference type="FunFam" id="2.60.40.60:FF:000083">
    <property type="entry name" value="Desmoglein 1"/>
    <property type="match status" value="1"/>
</dbReference>
<dbReference type="InterPro" id="IPR000233">
    <property type="entry name" value="Cadherin_Y-type_LIR"/>
</dbReference>
<dbReference type="InterPro" id="IPR009122">
    <property type="entry name" value="Desmosomal_cadherin"/>
</dbReference>
<organism evidence="21 22">
    <name type="scientific">Scophthalmus maximus</name>
    <name type="common">Turbot</name>
    <name type="synonym">Psetta maxima</name>
    <dbReference type="NCBI Taxonomy" id="52904"/>
    <lineage>
        <taxon>Eukaryota</taxon>
        <taxon>Metazoa</taxon>
        <taxon>Chordata</taxon>
        <taxon>Craniata</taxon>
        <taxon>Vertebrata</taxon>
        <taxon>Euteleostomi</taxon>
        <taxon>Actinopterygii</taxon>
        <taxon>Neopterygii</taxon>
        <taxon>Teleostei</taxon>
        <taxon>Neoteleostei</taxon>
        <taxon>Acanthomorphata</taxon>
        <taxon>Carangaria</taxon>
        <taxon>Pleuronectiformes</taxon>
        <taxon>Pleuronectoidei</taxon>
        <taxon>Scophthalmidae</taxon>
        <taxon>Scophthalmus</taxon>
    </lineage>
</organism>
<protein>
    <submittedName>
        <fullName evidence="21">Putative desmoglein-2-like</fullName>
    </submittedName>
</protein>
<evidence type="ECO:0000256" key="11">
    <source>
        <dbReference type="ARBA" id="ARBA00022949"/>
    </source>
</evidence>
<dbReference type="InterPro" id="IPR015919">
    <property type="entry name" value="Cadherin-like_sf"/>
</dbReference>
<keyword evidence="4" id="KW-0165">Cleavage on pair of basic residues</keyword>
<keyword evidence="10 16" id="KW-0130">Cell adhesion</keyword>
<feature type="domain" description="Cadherin" evidence="20">
    <location>
        <begin position="267"/>
        <end position="392"/>
    </location>
</feature>
<dbReference type="Pfam" id="PF01049">
    <property type="entry name" value="CADH_Y-type_LIR"/>
    <property type="match status" value="1"/>
</dbReference>
<keyword evidence="5 16" id="KW-0812">Transmembrane</keyword>
<dbReference type="PROSITE" id="PS50268">
    <property type="entry name" value="CADHERIN_2"/>
    <property type="match status" value="4"/>
</dbReference>
<evidence type="ECO:0000256" key="18">
    <source>
        <dbReference type="SAM" id="Phobius"/>
    </source>
</evidence>
<comment type="subcellular location">
    <subcellularLocation>
        <location evidence="2">Cell junction</location>
        <location evidence="2">Desmosome</location>
    </subcellularLocation>
    <subcellularLocation>
        <location evidence="1 16">Cell membrane</location>
        <topology evidence="1 16">Single-pass type I membrane protein</topology>
    </subcellularLocation>
</comment>
<keyword evidence="6" id="KW-0479">Metal-binding</keyword>
<dbReference type="Gene3D" id="4.10.900.10">
    <property type="entry name" value="TCF3-CBD (Catenin binding domain)"/>
    <property type="match status" value="1"/>
</dbReference>
<dbReference type="InterPro" id="IPR020894">
    <property type="entry name" value="Cadherin_CS"/>
</dbReference>
<dbReference type="PANTHER" id="PTHR24025">
    <property type="entry name" value="DESMOGLEIN FAMILY MEMBER"/>
    <property type="match status" value="1"/>
</dbReference>
<dbReference type="FunFam" id="2.60.40.60:FF:000068">
    <property type="entry name" value="Desmoglein 1"/>
    <property type="match status" value="1"/>
</dbReference>
<dbReference type="EMBL" id="CP026254">
    <property type="protein sequence ID" value="AWP11356.1"/>
    <property type="molecule type" value="Genomic_DNA"/>
</dbReference>
<evidence type="ECO:0000256" key="16">
    <source>
        <dbReference type="RuleBase" id="RU003318"/>
    </source>
</evidence>
<dbReference type="AlphaFoldDB" id="A0A2U9C6J3"/>
<feature type="signal peptide" evidence="19">
    <location>
        <begin position="1"/>
        <end position="20"/>
    </location>
</feature>
<dbReference type="PANTHER" id="PTHR24025:SF29">
    <property type="entry name" value="DESMOGLEIN-2-LIKE-RELATED"/>
    <property type="match status" value="1"/>
</dbReference>
<evidence type="ECO:0000313" key="21">
    <source>
        <dbReference type="EMBL" id="AWP11356.1"/>
    </source>
</evidence>
<dbReference type="FunFam" id="2.60.40.60:FF:000074">
    <property type="entry name" value="Desmoglein 4"/>
    <property type="match status" value="1"/>
</dbReference>
<evidence type="ECO:0000256" key="2">
    <source>
        <dbReference type="ARBA" id="ARBA00004568"/>
    </source>
</evidence>
<dbReference type="PROSITE" id="PS00232">
    <property type="entry name" value="CADHERIN_1"/>
    <property type="match status" value="2"/>
</dbReference>
<evidence type="ECO:0000256" key="13">
    <source>
        <dbReference type="ARBA" id="ARBA00023136"/>
    </source>
</evidence>
<sequence>MIQVSSPVFVLLLFVVKSQCEVIISVLFHPQAVAAMRANSGDNLLRKRREWILPPKLLKENVDYSGQLFIAKIRSDFEANETIRYSLEGIGANQKPFDLFVVNPENGFIRLTQKLDREKIDTYNLSGVATNNKGQVVERNIAIRIKVVDENDNDPEFGVIKSGKVDEHSSAGTSVMKITATDADEPGLENSQIAYSIIAQDPSDDMFYMTDDGTIYVNRPFLDRETVDHYTLSVKGQDLNGKQGGRSGTGTVTINVVDVNDNLPTLEKVEYEGSINENEHGVEVMRIKAEDLDQEGTDNWKAVFEIIKGNEAGYFSIRTDPNTNEGILMLDKAVNYEDVKDLDLGLIVRNNASFFDGSAGNAGVGSSWQSGTKYKTYPIKINVKNQPEGPSFDPKVKSIPISEGGHSININDVIAHYPAIDGDTREPAENVRYAKGSDPDNWLTIDPKTAEIKLNKMPDRESPFLVNGTYIAQVLCITEDMPSTTATGTVAIQVQDLNDHCPIVTSNMQTMCTTDYAVIVNAQDEDTYPNGPPFDFFIVPEGTKGKWKVEHLNDTAAILRVQESLWPGFYEVELVIRDEQGEACPEPQKVKVRVCTCEDGVVCGKKGGNADPSKGAELGPAGIGLLFLGLLLLAFILLLLLFCQCGQAAGLSGGFAEMPFDTKSHLINYRTEGPGVNTEVPLVNKPSQIDGNMVNRGIGVASKTMAPMESFYYPISVASMDGMNRVIHQRETWGMMNPPSGGGFYPEIEDKELGGGGGIYDGMALPDHILGQYYTRKLTHGNENLEVKDSLLVYDYEGQGSSAGSVGCCSLLESDNDTQFLDDLGPKFKTLAKVCRGKPIPTEIKQVFTPLPNASINTQSSVSGLVSTPQLPPPTQLQSTVSNMQETVVRDTSERYNMVKERMATEKGEMVNQGQMLLLQQQQPVYYATKPVLQPMHYIIQPQVQNTMLLAESAATNLQGMVLINGTQTGPAPGMVVQGQAVMSSGQYQGPSMVLVQKSGLQGGNSNLIHTGNLADSQTLMVVEDKVPAGKMKVLKGSQTCLVQRGTLQPRGSSGSQRVLVIGEPTSSEGQVVQEAVGLSKKFDSQGFLYSTSTGSQGSVVGSFTTMGSSTPTYRNVVMQEPREIH</sequence>
<dbReference type="Gene3D" id="2.60.40.60">
    <property type="entry name" value="Cadherins"/>
    <property type="match status" value="5"/>
</dbReference>
<dbReference type="GO" id="GO:0030057">
    <property type="term" value="C:desmosome"/>
    <property type="evidence" value="ECO:0007669"/>
    <property type="project" value="UniProtKB-SubCell"/>
</dbReference>
<dbReference type="SMART" id="SM00112">
    <property type="entry name" value="CA"/>
    <property type="match status" value="4"/>
</dbReference>
<dbReference type="Proteomes" id="UP000246464">
    <property type="component" value="Chromosome 12"/>
</dbReference>
<keyword evidence="9 15" id="KW-0106">Calcium</keyword>
<keyword evidence="14" id="KW-0325">Glycoprotein</keyword>
<dbReference type="GO" id="GO:0005886">
    <property type="term" value="C:plasma membrane"/>
    <property type="evidence" value="ECO:0007669"/>
    <property type="project" value="UniProtKB-SubCell"/>
</dbReference>
<gene>
    <name evidence="21" type="ORF">SMAX5B_016361</name>
</gene>
<keyword evidence="22" id="KW-1185">Reference proteome</keyword>
<feature type="domain" description="Cadherin" evidence="20">
    <location>
        <begin position="157"/>
        <end position="266"/>
    </location>
</feature>
<dbReference type="FunFam" id="2.60.40.60:FF:000011">
    <property type="entry name" value="Cadherin 1"/>
    <property type="match status" value="1"/>
</dbReference>
<evidence type="ECO:0000256" key="10">
    <source>
        <dbReference type="ARBA" id="ARBA00022889"/>
    </source>
</evidence>
<evidence type="ECO:0000259" key="20">
    <source>
        <dbReference type="PROSITE" id="PS50268"/>
    </source>
</evidence>
<accession>A0A2U9C6J3</accession>
<dbReference type="GO" id="GO:0045216">
    <property type="term" value="P:cell-cell junction organization"/>
    <property type="evidence" value="ECO:0007669"/>
    <property type="project" value="UniProtKB-ARBA"/>
</dbReference>
<feature type="domain" description="Cadherin" evidence="20">
    <location>
        <begin position="393"/>
        <end position="504"/>
    </location>
</feature>